<reference evidence="2 3" key="1">
    <citation type="submission" date="2024-06" db="EMBL/GenBank/DDBJ databases">
        <title>The Natural Products Discovery Center: Release of the First 8490 Sequenced Strains for Exploring Actinobacteria Biosynthetic Diversity.</title>
        <authorList>
            <person name="Kalkreuter E."/>
            <person name="Kautsar S.A."/>
            <person name="Yang D."/>
            <person name="Bader C.D."/>
            <person name="Teijaro C.N."/>
            <person name="Fluegel L."/>
            <person name="Davis C.M."/>
            <person name="Simpson J.R."/>
            <person name="Lauterbach L."/>
            <person name="Steele A.D."/>
            <person name="Gui C."/>
            <person name="Meng S."/>
            <person name="Li G."/>
            <person name="Viehrig K."/>
            <person name="Ye F."/>
            <person name="Su P."/>
            <person name="Kiefer A.F."/>
            <person name="Nichols A."/>
            <person name="Cepeda A.J."/>
            <person name="Yan W."/>
            <person name="Fan B."/>
            <person name="Jiang Y."/>
            <person name="Adhikari A."/>
            <person name="Zheng C.-J."/>
            <person name="Schuster L."/>
            <person name="Cowan T.M."/>
            <person name="Smanski M.J."/>
            <person name="Chevrette M.G."/>
            <person name="De Carvalho L.P.S."/>
            <person name="Shen B."/>
        </authorList>
    </citation>
    <scope>NUCLEOTIDE SEQUENCE [LARGE SCALE GENOMIC DNA]</scope>
    <source>
        <strain evidence="2 3">NPDC050671</strain>
    </source>
</reference>
<comment type="caution">
    <text evidence="2">The sequence shown here is derived from an EMBL/GenBank/DDBJ whole genome shotgun (WGS) entry which is preliminary data.</text>
</comment>
<proteinExistence type="predicted"/>
<sequence>MSRHGEEIAGVVDKIARGLPAFAPAGWRRLEAWFAMTVVCQSAVLLADTSAGPVRCAVPETVWDAVRRHRAVSAESGDGPWWRLLVRLDGEDVETFRDDGAEPFPGEQLFAPEAYLADLEQYPRQRLPVWLAAYLRRGAGPARTPERAAAAVETDRGGGVRAATVDGELPDLGVLWARWVVLSAAFVATRLELGPRVGPSVGVFEGAGRSGSTLTLLPHDRAVLSGGVWEAPMLDAVYNAGADMPNLFAGAPRWVADPVLNPRAATGLLTFCHWWHDGRWHRGESDPVPQCAPAIPAVWTVEAVAGIIGSVVGAGAGTAGAEELVLAAQAKSVTRAVVERAFGSADRFDLDGALFQFTVAGLEATGGNGNPRTEPEVPGAEDARDARRGAESSGPGKVRAVAEVAGAAISAETAIDSVWQHIRRQGHDTTGYPLSTLRAERVGTVWVVRSPAPDGDIALNRAVFYVAPDAVVERSTSSVPWAVFAARVEERFRRRRAGRANSGV</sequence>
<dbReference type="RefSeq" id="WP_357984152.1">
    <property type="nucleotide sequence ID" value="NZ_JBFAIH010000019.1"/>
</dbReference>
<keyword evidence="3" id="KW-1185">Reference proteome</keyword>
<name>A0ABV3FF67_9NOCA</name>
<feature type="compositionally biased region" description="Basic and acidic residues" evidence="1">
    <location>
        <begin position="381"/>
        <end position="390"/>
    </location>
</feature>
<evidence type="ECO:0000313" key="2">
    <source>
        <dbReference type="EMBL" id="MEV0366341.1"/>
    </source>
</evidence>
<dbReference type="EMBL" id="JBFAIH010000019">
    <property type="protein sequence ID" value="MEV0366341.1"/>
    <property type="molecule type" value="Genomic_DNA"/>
</dbReference>
<accession>A0ABV3FF67</accession>
<feature type="region of interest" description="Disordered" evidence="1">
    <location>
        <begin position="364"/>
        <end position="397"/>
    </location>
</feature>
<organism evidence="2 3">
    <name type="scientific">Nocardia fusca</name>
    <dbReference type="NCBI Taxonomy" id="941183"/>
    <lineage>
        <taxon>Bacteria</taxon>
        <taxon>Bacillati</taxon>
        <taxon>Actinomycetota</taxon>
        <taxon>Actinomycetes</taxon>
        <taxon>Mycobacteriales</taxon>
        <taxon>Nocardiaceae</taxon>
        <taxon>Nocardia</taxon>
    </lineage>
</organism>
<evidence type="ECO:0000313" key="3">
    <source>
        <dbReference type="Proteomes" id="UP001551658"/>
    </source>
</evidence>
<dbReference type="Proteomes" id="UP001551658">
    <property type="component" value="Unassembled WGS sequence"/>
</dbReference>
<protein>
    <submittedName>
        <fullName evidence="2">Uncharacterized protein</fullName>
    </submittedName>
</protein>
<evidence type="ECO:0000256" key="1">
    <source>
        <dbReference type="SAM" id="MobiDB-lite"/>
    </source>
</evidence>
<gene>
    <name evidence="2" type="ORF">AB0H72_26920</name>
</gene>